<name>A0A8H4KUL6_9HYPO</name>
<proteinExistence type="predicted"/>
<evidence type="ECO:0000313" key="2">
    <source>
        <dbReference type="EMBL" id="KAF4455964.1"/>
    </source>
</evidence>
<reference evidence="2" key="1">
    <citation type="submission" date="2020-01" db="EMBL/GenBank/DDBJ databases">
        <title>Identification and distribution of gene clusters putatively required for synthesis of sphingolipid metabolism inhibitors in phylogenetically diverse species of the filamentous fungus Fusarium.</title>
        <authorList>
            <person name="Kim H.-S."/>
            <person name="Busman M."/>
            <person name="Brown D.W."/>
            <person name="Divon H."/>
            <person name="Uhlig S."/>
            <person name="Proctor R.H."/>
        </authorList>
    </citation>
    <scope>NUCLEOTIDE SEQUENCE</scope>
    <source>
        <strain evidence="2">NRRL 53441</strain>
    </source>
</reference>
<keyword evidence="1" id="KW-0732">Signal</keyword>
<evidence type="ECO:0000256" key="1">
    <source>
        <dbReference type="SAM" id="SignalP"/>
    </source>
</evidence>
<accession>A0A8H4KUL6</accession>
<sequence length="231" mass="25319">MKASILTSLVSLAGLTMVSAMAVDIRSDIPEGYTVVPMTWTGPIEEGGKNHTFKGTAEDVLAQIKKLNPNFVEFAESKEKDDSTKLSMRALEARQPASPSDTRVACEGGGPNGGQGMLTRVRDARLGIEHLKWLAGFGCGAPARSCARMTCNWQTAIWFCNDNDHEVSDRCDWQGYLAELVIEKCQRHVKADCWVPNPVCTNCCQAIDTWLVMGAQYDIRNWNVMINGGGC</sequence>
<gene>
    <name evidence="2" type="ORF">F53441_1831</name>
</gene>
<feature type="chain" id="PRO_5034246995" evidence="1">
    <location>
        <begin position="21"/>
        <end position="231"/>
    </location>
</feature>
<comment type="caution">
    <text evidence="2">The sequence shown here is derived from an EMBL/GenBank/DDBJ whole genome shotgun (WGS) entry which is preliminary data.</text>
</comment>
<organism evidence="2 3">
    <name type="scientific">Fusarium austroafricanum</name>
    <dbReference type="NCBI Taxonomy" id="2364996"/>
    <lineage>
        <taxon>Eukaryota</taxon>
        <taxon>Fungi</taxon>
        <taxon>Dikarya</taxon>
        <taxon>Ascomycota</taxon>
        <taxon>Pezizomycotina</taxon>
        <taxon>Sordariomycetes</taxon>
        <taxon>Hypocreomycetidae</taxon>
        <taxon>Hypocreales</taxon>
        <taxon>Nectriaceae</taxon>
        <taxon>Fusarium</taxon>
        <taxon>Fusarium concolor species complex</taxon>
    </lineage>
</organism>
<dbReference type="EMBL" id="JAADJG010000074">
    <property type="protein sequence ID" value="KAF4455964.1"/>
    <property type="molecule type" value="Genomic_DNA"/>
</dbReference>
<dbReference type="OrthoDB" id="3552888at2759"/>
<dbReference type="Proteomes" id="UP000605986">
    <property type="component" value="Unassembled WGS sequence"/>
</dbReference>
<protein>
    <submittedName>
        <fullName evidence="2">Uncharacterized protein</fullName>
    </submittedName>
</protein>
<evidence type="ECO:0000313" key="3">
    <source>
        <dbReference type="Proteomes" id="UP000605986"/>
    </source>
</evidence>
<keyword evidence="3" id="KW-1185">Reference proteome</keyword>
<dbReference type="AlphaFoldDB" id="A0A8H4KUL6"/>
<feature type="signal peptide" evidence="1">
    <location>
        <begin position="1"/>
        <end position="20"/>
    </location>
</feature>